<name>A0AAW1CR93_9HEMI</name>
<evidence type="ECO:0000313" key="9">
    <source>
        <dbReference type="EMBL" id="KAK9500005.1"/>
    </source>
</evidence>
<evidence type="ECO:0000256" key="4">
    <source>
        <dbReference type="ARBA" id="ARBA00022801"/>
    </source>
</evidence>
<organism evidence="9 10">
    <name type="scientific">Rhynocoris fuscipes</name>
    <dbReference type="NCBI Taxonomy" id="488301"/>
    <lineage>
        <taxon>Eukaryota</taxon>
        <taxon>Metazoa</taxon>
        <taxon>Ecdysozoa</taxon>
        <taxon>Arthropoda</taxon>
        <taxon>Hexapoda</taxon>
        <taxon>Insecta</taxon>
        <taxon>Pterygota</taxon>
        <taxon>Neoptera</taxon>
        <taxon>Paraneoptera</taxon>
        <taxon>Hemiptera</taxon>
        <taxon>Heteroptera</taxon>
        <taxon>Panheteroptera</taxon>
        <taxon>Cimicomorpha</taxon>
        <taxon>Reduviidae</taxon>
        <taxon>Harpactorinae</taxon>
        <taxon>Harpactorini</taxon>
        <taxon>Rhynocoris</taxon>
    </lineage>
</organism>
<accession>A0AAW1CR93</accession>
<dbReference type="InterPro" id="IPR018316">
    <property type="entry name" value="Tubulin/FtsZ_2-layer-sand-dom"/>
</dbReference>
<dbReference type="SUPFAM" id="SSF52490">
    <property type="entry name" value="Tubulin nucleotide-binding domain-like"/>
    <property type="match status" value="1"/>
</dbReference>
<keyword evidence="10" id="KW-1185">Reference proteome</keyword>
<evidence type="ECO:0000256" key="6">
    <source>
        <dbReference type="ARBA" id="ARBA00049117"/>
    </source>
</evidence>
<dbReference type="Pfam" id="PF03953">
    <property type="entry name" value="Tubulin_C"/>
    <property type="match status" value="1"/>
</dbReference>
<keyword evidence="4" id="KW-0378">Hydrolase</keyword>
<dbReference type="InterPro" id="IPR003008">
    <property type="entry name" value="Tubulin_FtsZ_GTPase"/>
</dbReference>
<dbReference type="Gene3D" id="3.40.50.1440">
    <property type="entry name" value="Tubulin/FtsZ, GTPase domain"/>
    <property type="match status" value="1"/>
</dbReference>
<evidence type="ECO:0000256" key="2">
    <source>
        <dbReference type="ARBA" id="ARBA00022701"/>
    </source>
</evidence>
<comment type="catalytic activity">
    <reaction evidence="6">
        <text>GTP + H2O = GDP + phosphate + H(+)</text>
        <dbReference type="Rhea" id="RHEA:19669"/>
        <dbReference type="ChEBI" id="CHEBI:15377"/>
        <dbReference type="ChEBI" id="CHEBI:15378"/>
        <dbReference type="ChEBI" id="CHEBI:37565"/>
        <dbReference type="ChEBI" id="CHEBI:43474"/>
        <dbReference type="ChEBI" id="CHEBI:58189"/>
    </reaction>
    <physiologicalReaction direction="left-to-right" evidence="6">
        <dbReference type="Rhea" id="RHEA:19670"/>
    </physiologicalReaction>
</comment>
<feature type="domain" description="Tubulin/FtsZ GTPase" evidence="7">
    <location>
        <begin position="47"/>
        <end position="244"/>
    </location>
</feature>
<dbReference type="InterPro" id="IPR036525">
    <property type="entry name" value="Tubulin/FtsZ_GTPase_sf"/>
</dbReference>
<dbReference type="InterPro" id="IPR002452">
    <property type="entry name" value="Alpha_tubulin"/>
</dbReference>
<keyword evidence="5" id="KW-0342">GTP-binding</keyword>
<gene>
    <name evidence="9" type="ORF">O3M35_002921</name>
</gene>
<feature type="domain" description="Tubulin/FtsZ 2-layer sandwich" evidence="8">
    <location>
        <begin position="246"/>
        <end position="388"/>
    </location>
</feature>
<dbReference type="GO" id="GO:0007017">
    <property type="term" value="P:microtubule-based process"/>
    <property type="evidence" value="ECO:0007669"/>
    <property type="project" value="InterPro"/>
</dbReference>
<reference evidence="9 10" key="1">
    <citation type="submission" date="2022-12" db="EMBL/GenBank/DDBJ databases">
        <title>Chromosome-level genome assembly of true bugs.</title>
        <authorList>
            <person name="Ma L."/>
            <person name="Li H."/>
        </authorList>
    </citation>
    <scope>NUCLEOTIDE SEQUENCE [LARGE SCALE GENOMIC DNA]</scope>
    <source>
        <strain evidence="9">Lab_2022b</strain>
    </source>
</reference>
<dbReference type="InterPro" id="IPR008280">
    <property type="entry name" value="Tub_FtsZ_C"/>
</dbReference>
<dbReference type="Proteomes" id="UP001461498">
    <property type="component" value="Unassembled WGS sequence"/>
</dbReference>
<dbReference type="GO" id="GO:0005200">
    <property type="term" value="F:structural constituent of cytoskeleton"/>
    <property type="evidence" value="ECO:0007669"/>
    <property type="project" value="InterPro"/>
</dbReference>
<proteinExistence type="inferred from homology"/>
<evidence type="ECO:0000259" key="8">
    <source>
        <dbReference type="SMART" id="SM00865"/>
    </source>
</evidence>
<dbReference type="EMBL" id="JAPXFL010000011">
    <property type="protein sequence ID" value="KAK9500005.1"/>
    <property type="molecule type" value="Genomic_DNA"/>
</dbReference>
<dbReference type="InterPro" id="IPR037103">
    <property type="entry name" value="Tubulin/FtsZ-like_C"/>
</dbReference>
<dbReference type="PRINTS" id="PR01162">
    <property type="entry name" value="ALPHATUBULIN"/>
</dbReference>
<evidence type="ECO:0000313" key="10">
    <source>
        <dbReference type="Proteomes" id="UP001461498"/>
    </source>
</evidence>
<dbReference type="PANTHER" id="PTHR11588">
    <property type="entry name" value="TUBULIN"/>
    <property type="match status" value="1"/>
</dbReference>
<evidence type="ECO:0000259" key="7">
    <source>
        <dbReference type="SMART" id="SM00864"/>
    </source>
</evidence>
<dbReference type="SMART" id="SM00865">
    <property type="entry name" value="Tubulin_C"/>
    <property type="match status" value="1"/>
</dbReference>
<dbReference type="GO" id="GO:0005525">
    <property type="term" value="F:GTP binding"/>
    <property type="evidence" value="ECO:0007669"/>
    <property type="project" value="UniProtKB-KW"/>
</dbReference>
<evidence type="ECO:0008006" key="11">
    <source>
        <dbReference type="Google" id="ProtNLM"/>
    </source>
</evidence>
<evidence type="ECO:0000256" key="3">
    <source>
        <dbReference type="ARBA" id="ARBA00022741"/>
    </source>
</evidence>
<evidence type="ECO:0000256" key="1">
    <source>
        <dbReference type="ARBA" id="ARBA00009636"/>
    </source>
</evidence>
<keyword evidence="2" id="KW-0493">Microtubule</keyword>
<dbReference type="Gene3D" id="3.30.1330.20">
    <property type="entry name" value="Tubulin/FtsZ, C-terminal domain"/>
    <property type="match status" value="1"/>
</dbReference>
<comment type="similarity">
    <text evidence="1">Belongs to the tubulin family.</text>
</comment>
<evidence type="ECO:0000256" key="5">
    <source>
        <dbReference type="ARBA" id="ARBA00023134"/>
    </source>
</evidence>
<dbReference type="SMART" id="SM00864">
    <property type="entry name" value="Tubulin"/>
    <property type="match status" value="1"/>
</dbReference>
<dbReference type="PRINTS" id="PR01161">
    <property type="entry name" value="TUBULIN"/>
</dbReference>
<dbReference type="Gene3D" id="1.10.287.600">
    <property type="entry name" value="Helix hairpin bin"/>
    <property type="match status" value="1"/>
</dbReference>
<keyword evidence="3" id="KW-0547">Nucleotide-binding</keyword>
<dbReference type="CDD" id="cd02186">
    <property type="entry name" value="alpha_tubulin"/>
    <property type="match status" value="1"/>
</dbReference>
<sequence length="435" mass="48408">MKEVISLHVGQFGVQVGNALWELYCFEHEIEPNGELKNENTQDEHNLGAFFTEHANGSYTSRAIFTDLESGVVDEIRNGPYKELHDSSRLISGDEDAANNYARGRYNIGRKQIGSTAEVIRVASEHCDQVNGFMTFHSLTGGTGSGFHSLIDDLLSDNYNKKRLLEVALIPSSQLSTSVVEPYNTVLATNAAMDKTNCVMLIDNEAIYNICSKKLHLDIPGYNNINRIISQAISTTTCSLRFESSLQADLIDFPTNLVPFPRLHFPVFGLSPIHTADSNSTVENTVEMTSQCFDQQYRLATCNDDKGLYMACCLMFRGDNTPKEMHEAVASIKKKMKFVDWSPTGFKISSTSRPAISVPGSGIGGSTRTVCMLSNNTAMQDVWKSIYNKYNLMSRKGAFYHWYLEEGMEQSEFTLAGDNLATLIDTYNEVTISSQ</sequence>
<dbReference type="InterPro" id="IPR023123">
    <property type="entry name" value="Tubulin_C"/>
</dbReference>
<dbReference type="GO" id="GO:0016787">
    <property type="term" value="F:hydrolase activity"/>
    <property type="evidence" value="ECO:0007669"/>
    <property type="project" value="UniProtKB-KW"/>
</dbReference>
<protein>
    <recommendedName>
        <fullName evidence="11">Tubulin alpha chain</fullName>
    </recommendedName>
</protein>
<dbReference type="SUPFAM" id="SSF55307">
    <property type="entry name" value="Tubulin C-terminal domain-like"/>
    <property type="match status" value="1"/>
</dbReference>
<dbReference type="Pfam" id="PF00091">
    <property type="entry name" value="Tubulin"/>
    <property type="match status" value="1"/>
</dbReference>
<dbReference type="InterPro" id="IPR000217">
    <property type="entry name" value="Tubulin"/>
</dbReference>
<comment type="caution">
    <text evidence="9">The sequence shown here is derived from an EMBL/GenBank/DDBJ whole genome shotgun (WGS) entry which is preliminary data.</text>
</comment>
<dbReference type="AlphaFoldDB" id="A0AAW1CR93"/>
<dbReference type="GO" id="GO:0005874">
    <property type="term" value="C:microtubule"/>
    <property type="evidence" value="ECO:0007669"/>
    <property type="project" value="UniProtKB-KW"/>
</dbReference>